<sequence>MENLTSELSNVTVGLAGTESYPIAVTAGQLAGAVMSTLLAQLVTAATTTTAQQQTTTTPTARDRNGTPYAVTDEPEHFLGPGPAGSSQSNLWFWPRLARLLLLAGLSVVGSIGNVFMISSVMIEDHLKKAGKGD</sequence>
<dbReference type="EnsemblMetazoa" id="ASIC016776-RA">
    <property type="protein sequence ID" value="ASIC016776-PA"/>
    <property type="gene ID" value="ASIC016776"/>
</dbReference>
<keyword evidence="2" id="KW-0812">Transmembrane</keyword>
<keyword evidence="2" id="KW-1133">Transmembrane helix</keyword>
<evidence type="ECO:0000313" key="3">
    <source>
        <dbReference type="EMBL" id="KFB48769.1"/>
    </source>
</evidence>
<dbReference type="VEuPathDB" id="VectorBase:ASIC016776"/>
<dbReference type="EMBL" id="ATLV01023262">
    <property type="status" value="NOT_ANNOTATED_CDS"/>
    <property type="molecule type" value="Genomic_DNA"/>
</dbReference>
<reference evidence="3 5" key="1">
    <citation type="journal article" date="2014" name="BMC Genomics">
        <title>Genome sequence of Anopheles sinensis provides insight into genetics basis of mosquito competence for malaria parasites.</title>
        <authorList>
            <person name="Zhou D."/>
            <person name="Zhang D."/>
            <person name="Ding G."/>
            <person name="Shi L."/>
            <person name="Hou Q."/>
            <person name="Ye Y."/>
            <person name="Xu Y."/>
            <person name="Zhou H."/>
            <person name="Xiong C."/>
            <person name="Li S."/>
            <person name="Yu J."/>
            <person name="Hong S."/>
            <person name="Yu X."/>
            <person name="Zou P."/>
            <person name="Chen C."/>
            <person name="Chang X."/>
            <person name="Wang W."/>
            <person name="Lv Y."/>
            <person name="Sun Y."/>
            <person name="Ma L."/>
            <person name="Shen B."/>
            <person name="Zhu C."/>
        </authorList>
    </citation>
    <scope>NUCLEOTIDE SEQUENCE [LARGE SCALE GENOMIC DNA]</scope>
</reference>
<gene>
    <name evidence="3" type="ORF">ZHAS_00016776</name>
</gene>
<reference evidence="4" key="2">
    <citation type="submission" date="2020-05" db="UniProtKB">
        <authorList>
            <consortium name="EnsemblMetazoa"/>
        </authorList>
    </citation>
    <scope>IDENTIFICATION</scope>
</reference>
<evidence type="ECO:0000313" key="5">
    <source>
        <dbReference type="Proteomes" id="UP000030765"/>
    </source>
</evidence>
<dbReference type="Proteomes" id="UP000030765">
    <property type="component" value="Unassembled WGS sequence"/>
</dbReference>
<protein>
    <submittedName>
        <fullName evidence="3 4">Alpha-1A adrenergic receptor-like protein</fullName>
    </submittedName>
</protein>
<dbReference type="OrthoDB" id="8003438at2759"/>
<feature type="region of interest" description="Disordered" evidence="1">
    <location>
        <begin position="48"/>
        <end position="83"/>
    </location>
</feature>
<name>A0A084WEX5_ANOSI</name>
<organism evidence="3">
    <name type="scientific">Anopheles sinensis</name>
    <name type="common">Mosquito</name>
    <dbReference type="NCBI Taxonomy" id="74873"/>
    <lineage>
        <taxon>Eukaryota</taxon>
        <taxon>Metazoa</taxon>
        <taxon>Ecdysozoa</taxon>
        <taxon>Arthropoda</taxon>
        <taxon>Hexapoda</taxon>
        <taxon>Insecta</taxon>
        <taxon>Pterygota</taxon>
        <taxon>Neoptera</taxon>
        <taxon>Endopterygota</taxon>
        <taxon>Diptera</taxon>
        <taxon>Nematocera</taxon>
        <taxon>Culicoidea</taxon>
        <taxon>Culicidae</taxon>
        <taxon>Anophelinae</taxon>
        <taxon>Anopheles</taxon>
    </lineage>
</organism>
<keyword evidence="2" id="KW-0472">Membrane</keyword>
<keyword evidence="3" id="KW-0675">Receptor</keyword>
<feature type="compositionally biased region" description="Low complexity" evidence="1">
    <location>
        <begin position="48"/>
        <end position="60"/>
    </location>
</feature>
<proteinExistence type="predicted"/>
<evidence type="ECO:0000313" key="4">
    <source>
        <dbReference type="EnsemblMetazoa" id="ASIC016776-PA"/>
    </source>
</evidence>
<dbReference type="AlphaFoldDB" id="A0A084WEX5"/>
<dbReference type="EMBL" id="KE525341">
    <property type="protein sequence ID" value="KFB48769.1"/>
    <property type="molecule type" value="Genomic_DNA"/>
</dbReference>
<feature type="transmembrane region" description="Helical" evidence="2">
    <location>
        <begin position="100"/>
        <end position="123"/>
    </location>
</feature>
<evidence type="ECO:0000256" key="1">
    <source>
        <dbReference type="SAM" id="MobiDB-lite"/>
    </source>
</evidence>
<accession>A0A084WEX5</accession>
<keyword evidence="5" id="KW-1185">Reference proteome</keyword>
<dbReference type="VEuPathDB" id="VectorBase:ASIS003347"/>
<evidence type="ECO:0000256" key="2">
    <source>
        <dbReference type="SAM" id="Phobius"/>
    </source>
</evidence>